<name>M7MU49_9MICC</name>
<evidence type="ECO:0000256" key="3">
    <source>
        <dbReference type="ARBA" id="ARBA00023002"/>
    </source>
</evidence>
<comment type="caution">
    <text evidence="6">The sequence shown here is derived from an EMBL/GenBank/DDBJ whole genome shotgun (WGS) entry which is preliminary data.</text>
</comment>
<dbReference type="EMBL" id="AOCK01000005">
    <property type="protein sequence ID" value="EMQ98556.1"/>
    <property type="molecule type" value="Genomic_DNA"/>
</dbReference>
<dbReference type="PANTHER" id="PTHR42847:SF4">
    <property type="entry name" value="ALKANESULFONATE MONOOXYGENASE-RELATED"/>
    <property type="match status" value="1"/>
</dbReference>
<dbReference type="STRING" id="1276920.ADIAG_01984"/>
<dbReference type="InterPro" id="IPR036661">
    <property type="entry name" value="Luciferase-like_sf"/>
</dbReference>
<dbReference type="InterPro" id="IPR011251">
    <property type="entry name" value="Luciferase-like_dom"/>
</dbReference>
<protein>
    <submittedName>
        <fullName evidence="6">Luciferase-like monooxygenase</fullName>
        <ecNumber evidence="6">1.14.14.1</ecNumber>
    </submittedName>
</protein>
<keyword evidence="3 6" id="KW-0560">Oxidoreductase</keyword>
<organism evidence="6 7">
    <name type="scientific">Paeniglutamicibacter gangotriensis Lz1y</name>
    <dbReference type="NCBI Taxonomy" id="1276920"/>
    <lineage>
        <taxon>Bacteria</taxon>
        <taxon>Bacillati</taxon>
        <taxon>Actinomycetota</taxon>
        <taxon>Actinomycetes</taxon>
        <taxon>Micrococcales</taxon>
        <taxon>Micrococcaceae</taxon>
        <taxon>Paeniglutamicibacter</taxon>
    </lineage>
</organism>
<keyword evidence="1" id="KW-0285">Flavoprotein</keyword>
<dbReference type="AlphaFoldDB" id="M7MU49"/>
<dbReference type="PATRIC" id="fig|1276920.7.peg.1986"/>
<dbReference type="GO" id="GO:0008726">
    <property type="term" value="F:alkanesulfonate monooxygenase activity"/>
    <property type="evidence" value="ECO:0007669"/>
    <property type="project" value="TreeGrafter"/>
</dbReference>
<keyword evidence="2" id="KW-0288">FMN</keyword>
<dbReference type="RefSeq" id="WP_007271168.1">
    <property type="nucleotide sequence ID" value="NZ_AOCK01000005.1"/>
</dbReference>
<dbReference type="Gene3D" id="3.20.20.30">
    <property type="entry name" value="Luciferase-like domain"/>
    <property type="match status" value="1"/>
</dbReference>
<evidence type="ECO:0000313" key="6">
    <source>
        <dbReference type="EMBL" id="EMQ98556.1"/>
    </source>
</evidence>
<keyword evidence="7" id="KW-1185">Reference proteome</keyword>
<dbReference type="GO" id="GO:0046306">
    <property type="term" value="P:alkanesulfonate catabolic process"/>
    <property type="evidence" value="ECO:0007669"/>
    <property type="project" value="TreeGrafter"/>
</dbReference>
<evidence type="ECO:0000313" key="7">
    <source>
        <dbReference type="Proteomes" id="UP000012015"/>
    </source>
</evidence>
<proteinExistence type="predicted"/>
<dbReference type="CDD" id="cd01094">
    <property type="entry name" value="Alkanesulfonate_monoxygenase"/>
    <property type="match status" value="1"/>
</dbReference>
<keyword evidence="4 6" id="KW-0503">Monooxygenase</keyword>
<dbReference type="Proteomes" id="UP000012015">
    <property type="component" value="Unassembled WGS sequence"/>
</dbReference>
<evidence type="ECO:0000256" key="2">
    <source>
        <dbReference type="ARBA" id="ARBA00022643"/>
    </source>
</evidence>
<reference evidence="6 7" key="1">
    <citation type="journal article" date="2013" name="Genome Announc.">
        <title>Draft Genome Sequence of Arthrobacter gangotriensis Strain Lz1yT, Isolated from a Penguin Rookery Soil Sample Collected in Antarctica, near the Indian Station Dakshin Gangotri.</title>
        <authorList>
            <person name="Shivaji S."/>
            <person name="Ara S."/>
            <person name="Bandi S."/>
            <person name="Singh A."/>
            <person name="Kumar Pinnaka A."/>
        </authorList>
    </citation>
    <scope>NUCLEOTIDE SEQUENCE [LARGE SCALE GENOMIC DNA]</scope>
    <source>
        <strain evidence="6 7">Lz1y</strain>
    </source>
</reference>
<evidence type="ECO:0000256" key="1">
    <source>
        <dbReference type="ARBA" id="ARBA00022630"/>
    </source>
</evidence>
<evidence type="ECO:0000259" key="5">
    <source>
        <dbReference type="Pfam" id="PF00296"/>
    </source>
</evidence>
<dbReference type="EC" id="1.14.14.1" evidence="6"/>
<accession>M7MU49</accession>
<sequence length="377" mass="41706">MTTETEQDKIVTRQILDGKDFKLGLFSSNCSGGLAVTKIEERWGATWGENLRMAQLADKIGIDFLLPIARWIGYKGDTNFHGSVLDPIVWAAAILSSTERISVFSTVHTAFNHPMVTAKQMATLDQLGGGSRAGLNIVAGWNQPEYEAMGALLDHEHDARYEFAQEWCNVVLKAWEEPGIFDVENKHFKLRGAESEPKPHGNRVPILNAGSSGQGRAYAARNSDFVFTIVPDAETGAQIVSTVKAQAREHFNREVGVFTLGHVVCRPTRAEAEEYLEYYARENADWGAVDYLMTLQGMHAQSFTPEMLATMRDRFASGHGSLPLVGTPDDVADQIVALHKAGFDGMTLAFVDYVGELEYFGQEVLPRLEARGIRLPR</sequence>
<dbReference type="Pfam" id="PF00296">
    <property type="entry name" value="Bac_luciferase"/>
    <property type="match status" value="1"/>
</dbReference>
<dbReference type="eggNOG" id="COG2141">
    <property type="taxonomic scope" value="Bacteria"/>
</dbReference>
<feature type="domain" description="Luciferase-like" evidence="5">
    <location>
        <begin position="23"/>
        <end position="344"/>
    </location>
</feature>
<dbReference type="PANTHER" id="PTHR42847">
    <property type="entry name" value="ALKANESULFONATE MONOOXYGENASE"/>
    <property type="match status" value="1"/>
</dbReference>
<evidence type="ECO:0000256" key="4">
    <source>
        <dbReference type="ARBA" id="ARBA00023033"/>
    </source>
</evidence>
<dbReference type="InterPro" id="IPR050172">
    <property type="entry name" value="SsuD_RutA_monooxygenase"/>
</dbReference>
<dbReference type="SUPFAM" id="SSF51679">
    <property type="entry name" value="Bacterial luciferase-like"/>
    <property type="match status" value="1"/>
</dbReference>
<gene>
    <name evidence="6" type="ORF">ADIAG_01984</name>
</gene>